<dbReference type="SMART" id="SM00387">
    <property type="entry name" value="HATPase_c"/>
    <property type="match status" value="1"/>
</dbReference>
<accession>A0A3B1ABQ1</accession>
<evidence type="ECO:0000256" key="1">
    <source>
        <dbReference type="ARBA" id="ARBA00000085"/>
    </source>
</evidence>
<feature type="domain" description="HAMP" evidence="17">
    <location>
        <begin position="349"/>
        <end position="401"/>
    </location>
</feature>
<sequence length="833" mass="92762">MTNPNTSSPAINKTRPRNWSVRLKISVGFGGLILLMTAGMGITLLKLDSVKRTAASALEERQPAANYFQRLSQSLNQAIALLNSYLLTEDVEHKVGFKRIADDIADRLDGARQQDIFQNLGLDDTLHTSQTLLRQYRKHAKELFALHDNNLNNRGLLLAGETLNPLAVRFLGNINALLDGDDINPDDPRIAQALLILQELRYNWVRMMGALNLYITSQNKETLVNFNNFKEHINILMKKLNRLEVNIGFGEIEEMSEIYSAYRVNLPAVLEIFETGAWRADTYLLRTQVQPVTDQLQILFEGTADKLLNAAFDNAQELTQSLYEIRISSIVGMALTVLTGLLLAFRFTHSIVPPIQRLMSAAGQVAEGDLNAEVMITSNDEIGQLGHSFNTMVNHLRLAAMTEQQMLNELQTLNQDLETRVDERTRDFEESEIKIRAILDNIGEGILVLDESGTIESLNPAAMTIFSLGSDEAIGLHNTLLAGDYDVDKFAEPEHQSNNQQPKECLGLRADGSTFPMEIVVSGMLIGHKRMRVCIVRDITTRKKTEQTLADIQNQLVDAAHKSGMADMATGVLHNIGNILNSVNLASEEIYRISDNSKITGLLKACDMLLKNSDNIDAFLTQDARGKKLPEYFIKMGKVLNIEISNIQKESRELIAKTTIMKEVISTQQTYARSGFHNEQLNLPELVEDALKIQDASLKKWGIKLNTQFTNTPACIGQKSKLLQVITNLIKNAKEAMSNNDQFNKPKEMIIETGMTNDTCVYLKIKDNGCGINEEQLTKIFNHGFTTKETGHGFGLHTCANAMTEMKGALKVDSKGVQKGACFTVILPVKKAA</sequence>
<protein>
    <recommendedName>
        <fullName evidence="3">histidine kinase</fullName>
        <ecNumber evidence="3">2.7.13.3</ecNumber>
    </recommendedName>
</protein>
<keyword evidence="7" id="KW-0547">Nucleotide-binding</keyword>
<evidence type="ECO:0000256" key="5">
    <source>
        <dbReference type="ARBA" id="ARBA00022679"/>
    </source>
</evidence>
<dbReference type="InterPro" id="IPR000014">
    <property type="entry name" value="PAS"/>
</dbReference>
<proteinExistence type="predicted"/>
<dbReference type="GO" id="GO:0016020">
    <property type="term" value="C:membrane"/>
    <property type="evidence" value="ECO:0007669"/>
    <property type="project" value="UniProtKB-SubCell"/>
</dbReference>
<evidence type="ECO:0000259" key="15">
    <source>
        <dbReference type="PROSITE" id="PS50109"/>
    </source>
</evidence>
<dbReference type="InterPro" id="IPR050351">
    <property type="entry name" value="BphY/WalK/GraS-like"/>
</dbReference>
<evidence type="ECO:0000256" key="4">
    <source>
        <dbReference type="ARBA" id="ARBA00022553"/>
    </source>
</evidence>
<name>A0A3B1ABQ1_9ZZZZ</name>
<feature type="coiled-coil region" evidence="13">
    <location>
        <begin position="400"/>
        <end position="427"/>
    </location>
</feature>
<keyword evidence="12 14" id="KW-0472">Membrane</keyword>
<keyword evidence="8" id="KW-0418">Kinase</keyword>
<dbReference type="InterPro" id="IPR036890">
    <property type="entry name" value="HATPase_C_sf"/>
</dbReference>
<comment type="subcellular location">
    <subcellularLocation>
        <location evidence="2">Membrane</location>
        <topology evidence="2">Multi-pass membrane protein</topology>
    </subcellularLocation>
</comment>
<evidence type="ECO:0000256" key="13">
    <source>
        <dbReference type="SAM" id="Coils"/>
    </source>
</evidence>
<dbReference type="Pfam" id="PF13426">
    <property type="entry name" value="PAS_9"/>
    <property type="match status" value="1"/>
</dbReference>
<dbReference type="EMBL" id="UOFV01000379">
    <property type="protein sequence ID" value="VAX03199.1"/>
    <property type="molecule type" value="Genomic_DNA"/>
</dbReference>
<dbReference type="AlphaFoldDB" id="A0A3B1ABQ1"/>
<evidence type="ECO:0000256" key="2">
    <source>
        <dbReference type="ARBA" id="ARBA00004141"/>
    </source>
</evidence>
<dbReference type="SUPFAM" id="SSF158472">
    <property type="entry name" value="HAMP domain-like"/>
    <property type="match status" value="1"/>
</dbReference>
<evidence type="ECO:0000313" key="18">
    <source>
        <dbReference type="EMBL" id="VAX03199.1"/>
    </source>
</evidence>
<evidence type="ECO:0000256" key="6">
    <source>
        <dbReference type="ARBA" id="ARBA00022692"/>
    </source>
</evidence>
<keyword evidence="4" id="KW-0597">Phosphoprotein</keyword>
<dbReference type="GO" id="GO:0004673">
    <property type="term" value="F:protein histidine kinase activity"/>
    <property type="evidence" value="ECO:0007669"/>
    <property type="project" value="UniProtKB-EC"/>
</dbReference>
<evidence type="ECO:0000256" key="9">
    <source>
        <dbReference type="ARBA" id="ARBA00022840"/>
    </source>
</evidence>
<dbReference type="PANTHER" id="PTHR42878">
    <property type="entry name" value="TWO-COMPONENT HISTIDINE KINASE"/>
    <property type="match status" value="1"/>
</dbReference>
<dbReference type="InterPro" id="IPR004358">
    <property type="entry name" value="Sig_transdc_His_kin-like_C"/>
</dbReference>
<keyword evidence="10 14" id="KW-1133">Transmembrane helix</keyword>
<dbReference type="SMART" id="SM00091">
    <property type="entry name" value="PAS"/>
    <property type="match status" value="1"/>
</dbReference>
<keyword evidence="6 14" id="KW-0812">Transmembrane</keyword>
<dbReference type="Pfam" id="PF02518">
    <property type="entry name" value="HATPase_c"/>
    <property type="match status" value="1"/>
</dbReference>
<dbReference type="NCBIfam" id="TIGR00229">
    <property type="entry name" value="sensory_box"/>
    <property type="match status" value="1"/>
</dbReference>
<dbReference type="InterPro" id="IPR005467">
    <property type="entry name" value="His_kinase_dom"/>
</dbReference>
<dbReference type="Gene3D" id="3.30.450.20">
    <property type="entry name" value="PAS domain"/>
    <property type="match status" value="1"/>
</dbReference>
<dbReference type="InterPro" id="IPR003594">
    <property type="entry name" value="HATPase_dom"/>
</dbReference>
<feature type="transmembrane region" description="Helical" evidence="14">
    <location>
        <begin position="25"/>
        <end position="45"/>
    </location>
</feature>
<dbReference type="InterPro" id="IPR035965">
    <property type="entry name" value="PAS-like_dom_sf"/>
</dbReference>
<dbReference type="PANTHER" id="PTHR42878:SF7">
    <property type="entry name" value="SENSOR HISTIDINE KINASE GLRK"/>
    <property type="match status" value="1"/>
</dbReference>
<dbReference type="Pfam" id="PF00672">
    <property type="entry name" value="HAMP"/>
    <property type="match status" value="1"/>
</dbReference>
<feature type="domain" description="Histidine kinase" evidence="15">
    <location>
        <begin position="660"/>
        <end position="831"/>
    </location>
</feature>
<dbReference type="CDD" id="cd00130">
    <property type="entry name" value="PAS"/>
    <property type="match status" value="1"/>
</dbReference>
<dbReference type="SUPFAM" id="SSF55785">
    <property type="entry name" value="PYP-like sensor domain (PAS domain)"/>
    <property type="match status" value="1"/>
</dbReference>
<dbReference type="InterPro" id="IPR003660">
    <property type="entry name" value="HAMP_dom"/>
</dbReference>
<dbReference type="SUPFAM" id="SSF55874">
    <property type="entry name" value="ATPase domain of HSP90 chaperone/DNA topoisomerase II/histidine kinase"/>
    <property type="match status" value="1"/>
</dbReference>
<gene>
    <name evidence="18" type="ORF">MNBD_GAMMA19-1732</name>
</gene>
<keyword evidence="5" id="KW-0808">Transferase</keyword>
<evidence type="ECO:0000259" key="16">
    <source>
        <dbReference type="PROSITE" id="PS50112"/>
    </source>
</evidence>
<keyword evidence="11" id="KW-0902">Two-component regulatory system</keyword>
<dbReference type="CDD" id="cd06225">
    <property type="entry name" value="HAMP"/>
    <property type="match status" value="1"/>
</dbReference>
<dbReference type="PRINTS" id="PR00344">
    <property type="entry name" value="BCTRLSENSOR"/>
</dbReference>
<dbReference type="PROSITE" id="PS50109">
    <property type="entry name" value="HIS_KIN"/>
    <property type="match status" value="1"/>
</dbReference>
<dbReference type="Gene3D" id="6.10.340.10">
    <property type="match status" value="1"/>
</dbReference>
<evidence type="ECO:0000256" key="12">
    <source>
        <dbReference type="ARBA" id="ARBA00023136"/>
    </source>
</evidence>
<dbReference type="PROSITE" id="PS50885">
    <property type="entry name" value="HAMP"/>
    <property type="match status" value="1"/>
</dbReference>
<dbReference type="SMART" id="SM00304">
    <property type="entry name" value="HAMP"/>
    <property type="match status" value="1"/>
</dbReference>
<dbReference type="Gene3D" id="3.30.565.10">
    <property type="entry name" value="Histidine kinase-like ATPase, C-terminal domain"/>
    <property type="match status" value="1"/>
</dbReference>
<evidence type="ECO:0000256" key="14">
    <source>
        <dbReference type="SAM" id="Phobius"/>
    </source>
</evidence>
<keyword evidence="13" id="KW-0175">Coiled coil</keyword>
<evidence type="ECO:0000259" key="17">
    <source>
        <dbReference type="PROSITE" id="PS50885"/>
    </source>
</evidence>
<dbReference type="GO" id="GO:0000156">
    <property type="term" value="F:phosphorelay response regulator activity"/>
    <property type="evidence" value="ECO:0007669"/>
    <property type="project" value="TreeGrafter"/>
</dbReference>
<dbReference type="GO" id="GO:0030295">
    <property type="term" value="F:protein kinase activator activity"/>
    <property type="evidence" value="ECO:0007669"/>
    <property type="project" value="TreeGrafter"/>
</dbReference>
<organism evidence="18">
    <name type="scientific">hydrothermal vent metagenome</name>
    <dbReference type="NCBI Taxonomy" id="652676"/>
    <lineage>
        <taxon>unclassified sequences</taxon>
        <taxon>metagenomes</taxon>
        <taxon>ecological metagenomes</taxon>
    </lineage>
</organism>
<dbReference type="GO" id="GO:0007234">
    <property type="term" value="P:osmosensory signaling via phosphorelay pathway"/>
    <property type="evidence" value="ECO:0007669"/>
    <property type="project" value="TreeGrafter"/>
</dbReference>
<dbReference type="PROSITE" id="PS50112">
    <property type="entry name" value="PAS"/>
    <property type="match status" value="1"/>
</dbReference>
<evidence type="ECO:0000256" key="7">
    <source>
        <dbReference type="ARBA" id="ARBA00022741"/>
    </source>
</evidence>
<evidence type="ECO:0000256" key="3">
    <source>
        <dbReference type="ARBA" id="ARBA00012438"/>
    </source>
</evidence>
<reference evidence="18" key="1">
    <citation type="submission" date="2018-06" db="EMBL/GenBank/DDBJ databases">
        <authorList>
            <person name="Zhirakovskaya E."/>
        </authorList>
    </citation>
    <scope>NUCLEOTIDE SEQUENCE</scope>
</reference>
<evidence type="ECO:0000256" key="8">
    <source>
        <dbReference type="ARBA" id="ARBA00022777"/>
    </source>
</evidence>
<evidence type="ECO:0000256" key="10">
    <source>
        <dbReference type="ARBA" id="ARBA00022989"/>
    </source>
</evidence>
<comment type="catalytic activity">
    <reaction evidence="1">
        <text>ATP + protein L-histidine = ADP + protein N-phospho-L-histidine.</text>
        <dbReference type="EC" id="2.7.13.3"/>
    </reaction>
</comment>
<dbReference type="GO" id="GO:0005524">
    <property type="term" value="F:ATP binding"/>
    <property type="evidence" value="ECO:0007669"/>
    <property type="project" value="UniProtKB-KW"/>
</dbReference>
<dbReference type="EC" id="2.7.13.3" evidence="3"/>
<feature type="domain" description="PAS" evidence="16">
    <location>
        <begin position="431"/>
        <end position="475"/>
    </location>
</feature>
<keyword evidence="9" id="KW-0067">ATP-binding</keyword>
<evidence type="ECO:0000256" key="11">
    <source>
        <dbReference type="ARBA" id="ARBA00023012"/>
    </source>
</evidence>